<organism evidence="1 2">
    <name type="scientific">Populus alba</name>
    <name type="common">White poplar</name>
    <dbReference type="NCBI Taxonomy" id="43335"/>
    <lineage>
        <taxon>Eukaryota</taxon>
        <taxon>Viridiplantae</taxon>
        <taxon>Streptophyta</taxon>
        <taxon>Embryophyta</taxon>
        <taxon>Tracheophyta</taxon>
        <taxon>Spermatophyta</taxon>
        <taxon>Magnoliopsida</taxon>
        <taxon>eudicotyledons</taxon>
        <taxon>Gunneridae</taxon>
        <taxon>Pentapetalae</taxon>
        <taxon>rosids</taxon>
        <taxon>fabids</taxon>
        <taxon>Malpighiales</taxon>
        <taxon>Salicaceae</taxon>
        <taxon>Saliceae</taxon>
        <taxon>Populus</taxon>
    </lineage>
</organism>
<protein>
    <submittedName>
        <fullName evidence="1">Uncharacterized protein</fullName>
    </submittedName>
</protein>
<name>A0ACC4CNX3_POPAL</name>
<evidence type="ECO:0000313" key="1">
    <source>
        <dbReference type="EMBL" id="KAL3599657.1"/>
    </source>
</evidence>
<keyword evidence="2" id="KW-1185">Reference proteome</keyword>
<reference evidence="1 2" key="1">
    <citation type="journal article" date="2024" name="Plant Biotechnol. J.">
        <title>Genome and CRISPR/Cas9 system of a widespread forest tree (Populus alba) in the world.</title>
        <authorList>
            <person name="Liu Y.J."/>
            <person name="Jiang P.F."/>
            <person name="Han X.M."/>
            <person name="Li X.Y."/>
            <person name="Wang H.M."/>
            <person name="Wang Y.J."/>
            <person name="Wang X.X."/>
            <person name="Zeng Q.Y."/>
        </authorList>
    </citation>
    <scope>NUCLEOTIDE SEQUENCE [LARGE SCALE GENOMIC DNA]</scope>
    <source>
        <strain evidence="2">cv. PAL-ZL1</strain>
    </source>
</reference>
<dbReference type="Proteomes" id="UP000309997">
    <property type="component" value="Unassembled WGS sequence"/>
</dbReference>
<evidence type="ECO:0000313" key="2">
    <source>
        <dbReference type="Proteomes" id="UP000309997"/>
    </source>
</evidence>
<accession>A0ACC4CNX3</accession>
<gene>
    <name evidence="1" type="ORF">D5086_007575</name>
</gene>
<comment type="caution">
    <text evidence="1">The sequence shown here is derived from an EMBL/GenBank/DDBJ whole genome shotgun (WGS) entry which is preliminary data.</text>
</comment>
<proteinExistence type="predicted"/>
<sequence>MAQALGVNNELSRETSWSVDVKNFSVQIEEQMLHLVVSPNLSGRSASEDNYYCNYAHVRLMIFISSHISLQRKELGYYAILKRPCKICMQEEIITTTGSFTPARLMILQLHNSSQQTSNVHVS</sequence>
<dbReference type="EMBL" id="RCHU02000003">
    <property type="protein sequence ID" value="KAL3599657.1"/>
    <property type="molecule type" value="Genomic_DNA"/>
</dbReference>